<evidence type="ECO:0000259" key="2">
    <source>
        <dbReference type="Pfam" id="PF00582"/>
    </source>
</evidence>
<accession>A0A8J3E3K7</accession>
<dbReference type="InterPro" id="IPR006015">
    <property type="entry name" value="Universal_stress_UspA"/>
</dbReference>
<dbReference type="Gene3D" id="3.40.50.12370">
    <property type="match status" value="1"/>
</dbReference>
<evidence type="ECO:0000256" key="1">
    <source>
        <dbReference type="ARBA" id="ARBA00008791"/>
    </source>
</evidence>
<dbReference type="Pfam" id="PF00582">
    <property type="entry name" value="Usp"/>
    <property type="match status" value="2"/>
</dbReference>
<dbReference type="PANTHER" id="PTHR46268:SF15">
    <property type="entry name" value="UNIVERSAL STRESS PROTEIN HP_0031"/>
    <property type="match status" value="1"/>
</dbReference>
<dbReference type="CDD" id="cd00293">
    <property type="entry name" value="USP-like"/>
    <property type="match status" value="1"/>
</dbReference>
<evidence type="ECO:0000313" key="3">
    <source>
        <dbReference type="EMBL" id="GGF19744.1"/>
    </source>
</evidence>
<gene>
    <name evidence="3" type="ORF">GCM10011611_27170</name>
</gene>
<dbReference type="PANTHER" id="PTHR46268">
    <property type="entry name" value="STRESS RESPONSE PROTEIN NHAX"/>
    <property type="match status" value="1"/>
</dbReference>
<evidence type="ECO:0000313" key="4">
    <source>
        <dbReference type="Proteomes" id="UP000646365"/>
    </source>
</evidence>
<sequence length="279" mass="29765">MSLKDLLVVLDAGPANDDRLALAIGLAKRFDAHLVGLHPSSTAEGSLHSAGFDTTLFDAALRETLARLEARSTKVRAGFEAATQREAVSAEWRVARGYPGPETVLHARYADLVILGQRRPDDSPLDAPDPADVVLDAGCPALIVPYAGRFERIERHALIAWNASSQAARAVRDALPLLKACRAVTVLAVNPKQGVDAHGQEPGADIARHLARHGIPVETGRSFTAATDPADEILSRAADFGSDLIVMGAYGHSRVREMVLGGVTRSILQQMTVPVLMSH</sequence>
<dbReference type="RefSeq" id="WP_189046532.1">
    <property type="nucleotide sequence ID" value="NZ_BMJQ01000006.1"/>
</dbReference>
<dbReference type="SUPFAM" id="SSF52402">
    <property type="entry name" value="Adenine nucleotide alpha hydrolases-like"/>
    <property type="match status" value="2"/>
</dbReference>
<dbReference type="AlphaFoldDB" id="A0A8J3E3K7"/>
<keyword evidence="4" id="KW-1185">Reference proteome</keyword>
<proteinExistence type="inferred from homology"/>
<dbReference type="InterPro" id="IPR006016">
    <property type="entry name" value="UspA"/>
</dbReference>
<comment type="caution">
    <text evidence="3">The sequence shown here is derived from an EMBL/GenBank/DDBJ whole genome shotgun (WGS) entry which is preliminary data.</text>
</comment>
<name>A0A8J3E3K7_9PROT</name>
<comment type="similarity">
    <text evidence="1">Belongs to the universal stress protein A family.</text>
</comment>
<dbReference type="PRINTS" id="PR01438">
    <property type="entry name" value="UNVRSLSTRESS"/>
</dbReference>
<organism evidence="3 4">
    <name type="scientific">Aliidongia dinghuensis</name>
    <dbReference type="NCBI Taxonomy" id="1867774"/>
    <lineage>
        <taxon>Bacteria</taxon>
        <taxon>Pseudomonadati</taxon>
        <taxon>Pseudomonadota</taxon>
        <taxon>Alphaproteobacteria</taxon>
        <taxon>Rhodospirillales</taxon>
        <taxon>Dongiaceae</taxon>
        <taxon>Aliidongia</taxon>
    </lineage>
</organism>
<protein>
    <submittedName>
        <fullName evidence="3">Universal stress protein A</fullName>
    </submittedName>
</protein>
<dbReference type="EMBL" id="BMJQ01000006">
    <property type="protein sequence ID" value="GGF19744.1"/>
    <property type="molecule type" value="Genomic_DNA"/>
</dbReference>
<reference evidence="3" key="2">
    <citation type="submission" date="2020-09" db="EMBL/GenBank/DDBJ databases">
        <authorList>
            <person name="Sun Q."/>
            <person name="Zhou Y."/>
        </authorList>
    </citation>
    <scope>NUCLEOTIDE SEQUENCE</scope>
    <source>
        <strain evidence="3">CGMCC 1.15725</strain>
    </source>
</reference>
<dbReference type="Proteomes" id="UP000646365">
    <property type="component" value="Unassembled WGS sequence"/>
</dbReference>
<reference evidence="3" key="1">
    <citation type="journal article" date="2014" name="Int. J. Syst. Evol. Microbiol.">
        <title>Complete genome sequence of Corynebacterium casei LMG S-19264T (=DSM 44701T), isolated from a smear-ripened cheese.</title>
        <authorList>
            <consortium name="US DOE Joint Genome Institute (JGI-PGF)"/>
            <person name="Walter F."/>
            <person name="Albersmeier A."/>
            <person name="Kalinowski J."/>
            <person name="Ruckert C."/>
        </authorList>
    </citation>
    <scope>NUCLEOTIDE SEQUENCE</scope>
    <source>
        <strain evidence="3">CGMCC 1.15725</strain>
    </source>
</reference>
<feature type="domain" description="UspA" evidence="2">
    <location>
        <begin position="155"/>
        <end position="277"/>
    </location>
</feature>
<feature type="domain" description="UspA" evidence="2">
    <location>
        <begin position="4"/>
        <end position="144"/>
    </location>
</feature>